<dbReference type="Gene3D" id="3.20.20.10">
    <property type="entry name" value="Alanine racemase"/>
    <property type="match status" value="1"/>
</dbReference>
<accession>A0A1H8EAH8</accession>
<keyword evidence="1 2" id="KW-0663">Pyridoxal phosphate</keyword>
<organism evidence="6 7">
    <name type="scientific">Peptostreptococcus russellii</name>
    <dbReference type="NCBI Taxonomy" id="215200"/>
    <lineage>
        <taxon>Bacteria</taxon>
        <taxon>Bacillati</taxon>
        <taxon>Bacillota</taxon>
        <taxon>Clostridia</taxon>
        <taxon>Peptostreptococcales</taxon>
        <taxon>Peptostreptococcaceae</taxon>
        <taxon>Peptostreptococcus</taxon>
    </lineage>
</organism>
<comment type="cofactor">
    <cofactor evidence="3">
        <name>pyridoxal 5'-phosphate</name>
        <dbReference type="ChEBI" id="CHEBI:597326"/>
    </cofactor>
</comment>
<proteinExistence type="inferred from homology"/>
<feature type="domain" description="Alanine racemase N-terminal" evidence="5">
    <location>
        <begin position="19"/>
        <end position="240"/>
    </location>
</feature>
<keyword evidence="7" id="KW-1185">Reference proteome</keyword>
<evidence type="ECO:0000256" key="3">
    <source>
        <dbReference type="PIRSR" id="PIRSR004848-1"/>
    </source>
</evidence>
<evidence type="ECO:0000256" key="1">
    <source>
        <dbReference type="ARBA" id="ARBA00022898"/>
    </source>
</evidence>
<evidence type="ECO:0000256" key="2">
    <source>
        <dbReference type="HAMAP-Rule" id="MF_02087"/>
    </source>
</evidence>
<evidence type="ECO:0000313" key="7">
    <source>
        <dbReference type="Proteomes" id="UP000199512"/>
    </source>
</evidence>
<name>A0A1H8EAH8_9FIRM</name>
<dbReference type="Proteomes" id="UP000199512">
    <property type="component" value="Unassembled WGS sequence"/>
</dbReference>
<dbReference type="PANTHER" id="PTHR10146:SF14">
    <property type="entry name" value="PYRIDOXAL PHOSPHATE HOMEOSTASIS PROTEIN"/>
    <property type="match status" value="1"/>
</dbReference>
<dbReference type="HAMAP" id="MF_02087">
    <property type="entry name" value="PLP_homeostasis"/>
    <property type="match status" value="1"/>
</dbReference>
<dbReference type="InterPro" id="IPR001608">
    <property type="entry name" value="Ala_racemase_N"/>
</dbReference>
<dbReference type="Pfam" id="PF01168">
    <property type="entry name" value="Ala_racemase_N"/>
    <property type="match status" value="1"/>
</dbReference>
<gene>
    <name evidence="6" type="ORF">SAMN05216454_10154</name>
</gene>
<comment type="similarity">
    <text evidence="2 4">Belongs to the pyridoxal phosphate-binding protein YggS/PROSC family.</text>
</comment>
<dbReference type="InterPro" id="IPR011078">
    <property type="entry name" value="PyrdxlP_homeostasis"/>
</dbReference>
<evidence type="ECO:0000313" key="6">
    <source>
        <dbReference type="EMBL" id="SEN16492.1"/>
    </source>
</evidence>
<sequence>MFLTNTMIGVGGNMSIAKNLDKVRQNIKDVAQKCGRKPEEILLLGVTKTVDIDVVEEAIELGITDVGENKPQELTRKYEAIGDKVKWHQIGSLQTNKVKYIIDKVELIHSLDRISLAKEIQKRAEKEDLDINCLVQVNVSKEESKHGIYKEDVENFIRECSSNYDRIKIKGLMTMAPFDASREEIRSVFKDLKDLSVKISDMNIDNVEMKELSMGMSGDYEIAIEEGATIVRIGTSIFGKRNYNK</sequence>
<evidence type="ECO:0000259" key="5">
    <source>
        <dbReference type="Pfam" id="PF01168"/>
    </source>
</evidence>
<reference evidence="6 7" key="1">
    <citation type="submission" date="2016-10" db="EMBL/GenBank/DDBJ databases">
        <authorList>
            <person name="de Groot N.N."/>
        </authorList>
    </citation>
    <scope>NUCLEOTIDE SEQUENCE [LARGE SCALE GENOMIC DNA]</scope>
    <source>
        <strain evidence="6 7">Calf135</strain>
    </source>
</reference>
<dbReference type="CDD" id="cd00635">
    <property type="entry name" value="PLPDE_III_YBL036c_like"/>
    <property type="match status" value="1"/>
</dbReference>
<dbReference type="STRING" id="215200.SAMN05216454_10154"/>
<comment type="function">
    <text evidence="2">Pyridoxal 5'-phosphate (PLP)-binding protein, which is involved in PLP homeostasis.</text>
</comment>
<dbReference type="PANTHER" id="PTHR10146">
    <property type="entry name" value="PROLINE SYNTHETASE CO-TRANSCRIBED BACTERIAL HOMOLOG PROTEIN"/>
    <property type="match status" value="1"/>
</dbReference>
<dbReference type="AlphaFoldDB" id="A0A1H8EAH8"/>
<dbReference type="FunFam" id="3.20.20.10:FF:000011">
    <property type="entry name" value="Pyridoxal phosphate homeostasis protein"/>
    <property type="match status" value="1"/>
</dbReference>
<dbReference type="EMBL" id="FODF01000001">
    <property type="protein sequence ID" value="SEN16492.1"/>
    <property type="molecule type" value="Genomic_DNA"/>
</dbReference>
<dbReference type="SUPFAM" id="SSF51419">
    <property type="entry name" value="PLP-binding barrel"/>
    <property type="match status" value="1"/>
</dbReference>
<dbReference type="PIRSF" id="PIRSF004848">
    <property type="entry name" value="YBL036c_PLPDEIII"/>
    <property type="match status" value="1"/>
</dbReference>
<dbReference type="NCBIfam" id="TIGR00044">
    <property type="entry name" value="YggS family pyridoxal phosphate-dependent enzyme"/>
    <property type="match status" value="1"/>
</dbReference>
<dbReference type="InterPro" id="IPR029066">
    <property type="entry name" value="PLP-binding_barrel"/>
</dbReference>
<protein>
    <recommendedName>
        <fullName evidence="2">Pyridoxal phosphate homeostasis protein</fullName>
        <shortName evidence="2">PLP homeostasis protein</shortName>
    </recommendedName>
</protein>
<feature type="modified residue" description="N6-(pyridoxal phosphate)lysine" evidence="2 3">
    <location>
        <position position="48"/>
    </location>
</feature>
<evidence type="ECO:0000256" key="4">
    <source>
        <dbReference type="RuleBase" id="RU004514"/>
    </source>
</evidence>
<dbReference type="GO" id="GO:0030170">
    <property type="term" value="F:pyridoxal phosphate binding"/>
    <property type="evidence" value="ECO:0007669"/>
    <property type="project" value="UniProtKB-UniRule"/>
</dbReference>